<feature type="transmembrane region" description="Helical" evidence="5">
    <location>
        <begin position="33"/>
        <end position="51"/>
    </location>
</feature>
<feature type="transmembrane region" description="Helical" evidence="5">
    <location>
        <begin position="395"/>
        <end position="422"/>
    </location>
</feature>
<dbReference type="SUPFAM" id="SSF52091">
    <property type="entry name" value="SpoIIaa-like"/>
    <property type="match status" value="1"/>
</dbReference>
<organism evidence="7 8">
    <name type="scientific">Plasticicumulans acidivorans</name>
    <dbReference type="NCBI Taxonomy" id="886464"/>
    <lineage>
        <taxon>Bacteria</taxon>
        <taxon>Pseudomonadati</taxon>
        <taxon>Pseudomonadota</taxon>
        <taxon>Gammaproteobacteria</taxon>
        <taxon>Candidatus Competibacteraceae</taxon>
        <taxon>Plasticicumulans</taxon>
    </lineage>
</organism>
<feature type="transmembrane region" description="Helical" evidence="5">
    <location>
        <begin position="365"/>
        <end position="383"/>
    </location>
</feature>
<feature type="transmembrane region" description="Helical" evidence="5">
    <location>
        <begin position="192"/>
        <end position="209"/>
    </location>
</feature>
<feature type="transmembrane region" description="Helical" evidence="5">
    <location>
        <begin position="221"/>
        <end position="245"/>
    </location>
</feature>
<keyword evidence="4 5" id="KW-0472">Membrane</keyword>
<gene>
    <name evidence="7" type="ORF">C7443_101406</name>
</gene>
<dbReference type="PROSITE" id="PS50801">
    <property type="entry name" value="STAS"/>
    <property type="match status" value="1"/>
</dbReference>
<feature type="domain" description="STAS" evidence="6">
    <location>
        <begin position="450"/>
        <end position="563"/>
    </location>
</feature>
<dbReference type="GO" id="GO:0055085">
    <property type="term" value="P:transmembrane transport"/>
    <property type="evidence" value="ECO:0007669"/>
    <property type="project" value="InterPro"/>
</dbReference>
<dbReference type="Pfam" id="PF00916">
    <property type="entry name" value="Sulfate_transp"/>
    <property type="match status" value="1"/>
</dbReference>
<accession>A0A317N1A4</accession>
<evidence type="ECO:0000259" key="6">
    <source>
        <dbReference type="PROSITE" id="PS50801"/>
    </source>
</evidence>
<keyword evidence="3 5" id="KW-1133">Transmembrane helix</keyword>
<dbReference type="InterPro" id="IPR036513">
    <property type="entry name" value="STAS_dom_sf"/>
</dbReference>
<name>A0A317N1A4_9GAMM</name>
<keyword evidence="8" id="KW-1185">Reference proteome</keyword>
<keyword evidence="2 5" id="KW-0812">Transmembrane</keyword>
<evidence type="ECO:0000256" key="4">
    <source>
        <dbReference type="ARBA" id="ARBA00023136"/>
    </source>
</evidence>
<evidence type="ECO:0000313" key="8">
    <source>
        <dbReference type="Proteomes" id="UP000246569"/>
    </source>
</evidence>
<dbReference type="InterPro" id="IPR011547">
    <property type="entry name" value="SLC26A/SulP_dom"/>
</dbReference>
<dbReference type="Proteomes" id="UP000246569">
    <property type="component" value="Unassembled WGS sequence"/>
</dbReference>
<feature type="transmembrane region" description="Helical" evidence="5">
    <location>
        <begin position="265"/>
        <end position="288"/>
    </location>
</feature>
<dbReference type="InterPro" id="IPR002645">
    <property type="entry name" value="STAS_dom"/>
</dbReference>
<evidence type="ECO:0000256" key="2">
    <source>
        <dbReference type="ARBA" id="ARBA00022692"/>
    </source>
</evidence>
<dbReference type="OrthoDB" id="9769739at2"/>
<protein>
    <submittedName>
        <fullName evidence="7">High affinity sulfate transporter 1</fullName>
    </submittedName>
</protein>
<feature type="transmembrane region" description="Helical" evidence="5">
    <location>
        <begin position="300"/>
        <end position="318"/>
    </location>
</feature>
<comment type="caution">
    <text evidence="7">The sequence shown here is derived from an EMBL/GenBank/DDBJ whole genome shotgun (WGS) entry which is preliminary data.</text>
</comment>
<dbReference type="InterPro" id="IPR001902">
    <property type="entry name" value="SLC26A/SulP_fam"/>
</dbReference>
<dbReference type="GO" id="GO:0016020">
    <property type="term" value="C:membrane"/>
    <property type="evidence" value="ECO:0007669"/>
    <property type="project" value="UniProtKB-SubCell"/>
</dbReference>
<feature type="transmembrane region" description="Helical" evidence="5">
    <location>
        <begin position="154"/>
        <end position="172"/>
    </location>
</feature>
<reference evidence="7 8" key="1">
    <citation type="submission" date="2018-05" db="EMBL/GenBank/DDBJ databases">
        <title>Genomic Encyclopedia of Type Strains, Phase IV (KMG-IV): sequencing the most valuable type-strain genomes for metagenomic binning, comparative biology and taxonomic classification.</title>
        <authorList>
            <person name="Goeker M."/>
        </authorList>
    </citation>
    <scope>NUCLEOTIDE SEQUENCE [LARGE SCALE GENOMIC DNA]</scope>
    <source>
        <strain evidence="7 8">DSM 23606</strain>
    </source>
</reference>
<dbReference type="Pfam" id="PF01740">
    <property type="entry name" value="STAS"/>
    <property type="match status" value="1"/>
</dbReference>
<evidence type="ECO:0000256" key="1">
    <source>
        <dbReference type="ARBA" id="ARBA00004141"/>
    </source>
</evidence>
<dbReference type="Gene3D" id="3.30.750.24">
    <property type="entry name" value="STAS domain"/>
    <property type="match status" value="1"/>
</dbReference>
<evidence type="ECO:0000256" key="5">
    <source>
        <dbReference type="SAM" id="Phobius"/>
    </source>
</evidence>
<dbReference type="EMBL" id="QGTJ01000001">
    <property type="protein sequence ID" value="PWV65920.1"/>
    <property type="molecule type" value="Genomic_DNA"/>
</dbReference>
<feature type="transmembrane region" description="Helical" evidence="5">
    <location>
        <begin position="115"/>
        <end position="133"/>
    </location>
</feature>
<evidence type="ECO:0000256" key="3">
    <source>
        <dbReference type="ARBA" id="ARBA00022989"/>
    </source>
</evidence>
<dbReference type="PANTHER" id="PTHR11814">
    <property type="entry name" value="SULFATE TRANSPORTER"/>
    <property type="match status" value="1"/>
</dbReference>
<comment type="subcellular location">
    <subcellularLocation>
        <location evidence="1">Membrane</location>
        <topology evidence="1">Multi-pass membrane protein</topology>
    </subcellularLocation>
</comment>
<evidence type="ECO:0000313" key="7">
    <source>
        <dbReference type="EMBL" id="PWV65920.1"/>
    </source>
</evidence>
<feature type="transmembrane region" description="Helical" evidence="5">
    <location>
        <begin position="63"/>
        <end position="82"/>
    </location>
</feature>
<dbReference type="CDD" id="cd07042">
    <property type="entry name" value="STAS_SulP_like_sulfate_transporter"/>
    <property type="match status" value="1"/>
</dbReference>
<feature type="transmembrane region" description="Helical" evidence="5">
    <location>
        <begin position="338"/>
        <end position="358"/>
    </location>
</feature>
<sequence>MSNGEQGMALPQEPWRERLQALRLCVWLRGYRGVWLGADLLAGLTLAAYLIPEAIAYASLAGLSPQTGLYACLFGGIGYALLGPSPRIAVGPTASASVLIAGTLASTHVAAPAQAAQAIALLAGGLAVIAWLVRGGQLVNFISEPVQTGFKAGAALYIGATQLPALLGLPAGSGDFASRLGQCAAQLGHWHPPAAALGLGTLALLWLLGRCLPGRPLMLPVLIAAGALVAVLDLPAHGVAVVGTVGSARPAFGPPDLDLDAWRELLPGAMACLLVLSVEGLAVARVFAGRDGRTLHPDRELLALGAGNLLVGLFGGYPAGGGMSQSAVNDRAGARTPLALLVAAAVLAAALFGAAPLLRWLAAPMLAAVVLVAVSGMIDLSALRRLRRVSRNEFGMALVALFAVLLLGVLRGVLVAALVSLLGQLRRTAHPHLLEQGWLADSGRYVDHYRHPEAQRPAEVLVLRPDRPPLYYNAESLRLQLRSALDGRPVRAVVLDLAVAGEIDLSAADMLGAVAAEFAARGVRLWLADVRGPVRDLLERAGFAERFPELRQHLALADAVSAARAAQLQ</sequence>
<dbReference type="AlphaFoldDB" id="A0A317N1A4"/>
<dbReference type="RefSeq" id="WP_110016901.1">
    <property type="nucleotide sequence ID" value="NZ_QGTJ01000001.1"/>
</dbReference>
<proteinExistence type="predicted"/>